<gene>
    <name evidence="1" type="ORF">OPT61_g1520</name>
</gene>
<reference evidence="1" key="1">
    <citation type="submission" date="2022-11" db="EMBL/GenBank/DDBJ databases">
        <title>Genome Sequence of Boeremia exigua.</title>
        <authorList>
            <person name="Buettner E."/>
        </authorList>
    </citation>
    <scope>NUCLEOTIDE SEQUENCE</scope>
    <source>
        <strain evidence="1">CU02</strain>
    </source>
</reference>
<proteinExistence type="predicted"/>
<evidence type="ECO:0000313" key="2">
    <source>
        <dbReference type="Proteomes" id="UP001153331"/>
    </source>
</evidence>
<keyword evidence="2" id="KW-1185">Reference proteome</keyword>
<name>A0ACC2IQ35_9PLEO</name>
<sequence>MPPAGRGGRGGARGAFNPRSGTVTIGGTELNWDLSGLEIQKGPAERFPEAPPPQAPPPTADESRIVQHFLQVRDRIHEGPFYTILNDGMKNGLKRKASEPAPTEASLFDPFTDNQTYSAKYLKIRRRLPKLDERPYVTELFPAELRPTLDGTRADGNLSKKRRTLGITKVNAVSQIERMIKFEEGRTNEAEARAEEEDDEDEDEDAEQDDDKPDAIDEDDKWSAASSDSEESDDDYNAEQYFDNGEDEDIDDADPVQEQNHFIYTCSDVVLPAGSHLNVAGTILLPQPCANSASQGPALSLEPLPGQPHKANFSEYETSQEPGLPFFSQWTRKAFTVFNARMNMNVGAPNFVPSYHKMSVEEYKKMSFVPTKANLEKRRLEEEQAASRDQHQGTRESLSDSRTDSLATTLNPPLQPSHLHSDPQLEVKHISGGFNAPTSIEVKSDSSTKVRRGVRGTVKGWMKRSPPPTVA</sequence>
<protein>
    <submittedName>
        <fullName evidence="1">Uncharacterized protein</fullName>
    </submittedName>
</protein>
<accession>A0ACC2IQ35</accession>
<organism evidence="1 2">
    <name type="scientific">Boeremia exigua</name>
    <dbReference type="NCBI Taxonomy" id="749465"/>
    <lineage>
        <taxon>Eukaryota</taxon>
        <taxon>Fungi</taxon>
        <taxon>Dikarya</taxon>
        <taxon>Ascomycota</taxon>
        <taxon>Pezizomycotina</taxon>
        <taxon>Dothideomycetes</taxon>
        <taxon>Pleosporomycetidae</taxon>
        <taxon>Pleosporales</taxon>
        <taxon>Pleosporineae</taxon>
        <taxon>Didymellaceae</taxon>
        <taxon>Boeremia</taxon>
    </lineage>
</organism>
<evidence type="ECO:0000313" key="1">
    <source>
        <dbReference type="EMBL" id="KAJ8117222.1"/>
    </source>
</evidence>
<dbReference type="Proteomes" id="UP001153331">
    <property type="component" value="Unassembled WGS sequence"/>
</dbReference>
<dbReference type="EMBL" id="JAPHNI010000061">
    <property type="protein sequence ID" value="KAJ8117222.1"/>
    <property type="molecule type" value="Genomic_DNA"/>
</dbReference>
<comment type="caution">
    <text evidence="1">The sequence shown here is derived from an EMBL/GenBank/DDBJ whole genome shotgun (WGS) entry which is preliminary data.</text>
</comment>